<evidence type="ECO:0000256" key="4">
    <source>
        <dbReference type="ARBA" id="ARBA00022803"/>
    </source>
</evidence>
<evidence type="ECO:0000313" key="7">
    <source>
        <dbReference type="WBParaSite" id="maker-uti_cns_0015329-snap-gene-0.4-mRNA-1"/>
    </source>
</evidence>
<feature type="region of interest" description="Disordered" evidence="5">
    <location>
        <begin position="1"/>
        <end position="114"/>
    </location>
</feature>
<protein>
    <recommendedName>
        <fullName evidence="2">Tetratricopeptide repeat protein 38</fullName>
    </recommendedName>
</protein>
<feature type="compositionally biased region" description="Polar residues" evidence="5">
    <location>
        <begin position="154"/>
        <end position="174"/>
    </location>
</feature>
<dbReference type="Proteomes" id="UP000095280">
    <property type="component" value="Unplaced"/>
</dbReference>
<dbReference type="InterPro" id="IPR033891">
    <property type="entry name" value="TTC38"/>
</dbReference>
<sequence length="810" mass="88157">LTKSLAPPHPLPKAAPVLDMKRAPADLRKGRKSCRSTNETVNRAPGHSESDALDARHQLESPWRESSSSSDWQPVAGTRRKGSGAPPDAVGGLGAEQEVDSNPLAPSNSGRAQVRRMASRLARLAGCRLHQHQQFRSERAVWASSSGIVDAKRNSGSPGCRSRQTARSPVSTSAGPAVALSVDHRRRRRRQAIFVEDILLDEHVVDGFPFVRALSPFPLPPPMLPPGTSAAGGIIRNLPPPADSNSLRWRASADASFMRKSIECLLGAAAVAAAADDNRQDEYEAEHVHEGAGEDAQQGSRGLFNRNSILCYSSYMSCPASFYNLHQWQKECGFALPTTSEATAKLYHATLHQFASLTDEPSLGGLEACLTRLLESEPEFLPGCLLHASLVLPSLERGSPEFADGMARVTDLVDSKRRAGCLTDWEDSTLLNLQTSLDGDWLALESLLDRHLLKWPGDYAAFQKAFIVALMSGNSLRMRDLGAQVVPHYSNSNVFKPFALSRHGFGLEECYQFQRATDVLDSALWLNPADPWAHHSMAHVFHSTGRYAQGLGYMLGTRETGWLPGNHLSCHNTWHTALFYMNTGRTDRALELYDQFMLDALTASKGAFPASDCVSLLFRLQVAGVDVGKRWQELCDSALTEMTAATAPACKAGATPGHDLLFYDFHLALALACAGRTDQLAEFSDRLADTIKQRPEWHHSVRLCRGIAVDGGLGEDGAAGLVAATQDFLAGDHSAVCRRLHPLRHRLAGVGGSRAQREIFTCVLAQSACLAKDWPVLSSLLAAAEAEGRQDDAAMARLRREHLRHGETCS</sequence>
<dbReference type="AlphaFoldDB" id="A0A1I8IQV3"/>
<name>A0A1I8IQV3_9PLAT</name>
<feature type="region of interest" description="Disordered" evidence="5">
    <location>
        <begin position="150"/>
        <end position="177"/>
    </location>
</feature>
<evidence type="ECO:0000313" key="6">
    <source>
        <dbReference type="Proteomes" id="UP000095280"/>
    </source>
</evidence>
<evidence type="ECO:0000256" key="3">
    <source>
        <dbReference type="ARBA" id="ARBA00022737"/>
    </source>
</evidence>
<evidence type="ECO:0000256" key="1">
    <source>
        <dbReference type="ARBA" id="ARBA00005857"/>
    </source>
</evidence>
<feature type="compositionally biased region" description="Basic and acidic residues" evidence="5">
    <location>
        <begin position="19"/>
        <end position="28"/>
    </location>
</feature>
<feature type="compositionally biased region" description="Basic and acidic residues" evidence="5">
    <location>
        <begin position="46"/>
        <end position="63"/>
    </location>
</feature>
<dbReference type="SUPFAM" id="SSF48452">
    <property type="entry name" value="TPR-like"/>
    <property type="match status" value="1"/>
</dbReference>
<reference evidence="7" key="1">
    <citation type="submission" date="2016-11" db="UniProtKB">
        <authorList>
            <consortium name="WormBaseParasite"/>
        </authorList>
    </citation>
    <scope>IDENTIFICATION</scope>
</reference>
<accession>A0A1I8IQV3</accession>
<dbReference type="InterPro" id="IPR011990">
    <property type="entry name" value="TPR-like_helical_dom_sf"/>
</dbReference>
<organism evidence="6 7">
    <name type="scientific">Macrostomum lignano</name>
    <dbReference type="NCBI Taxonomy" id="282301"/>
    <lineage>
        <taxon>Eukaryota</taxon>
        <taxon>Metazoa</taxon>
        <taxon>Spiralia</taxon>
        <taxon>Lophotrochozoa</taxon>
        <taxon>Platyhelminthes</taxon>
        <taxon>Rhabditophora</taxon>
        <taxon>Macrostomorpha</taxon>
        <taxon>Macrostomida</taxon>
        <taxon>Macrostomidae</taxon>
        <taxon>Macrostomum</taxon>
    </lineage>
</organism>
<evidence type="ECO:0000256" key="5">
    <source>
        <dbReference type="SAM" id="MobiDB-lite"/>
    </source>
</evidence>
<keyword evidence="4" id="KW-0802">TPR repeat</keyword>
<comment type="similarity">
    <text evidence="1">Belongs to the TTC38 family.</text>
</comment>
<dbReference type="PANTHER" id="PTHR16263">
    <property type="entry name" value="TETRATRICOPEPTIDE REPEAT PROTEIN 38"/>
    <property type="match status" value="1"/>
</dbReference>
<dbReference type="WBParaSite" id="maker-uti_cns_0015329-snap-gene-0.4-mRNA-1">
    <property type="protein sequence ID" value="maker-uti_cns_0015329-snap-gene-0.4-mRNA-1"/>
    <property type="gene ID" value="maker-uti_cns_0015329-snap-gene-0.4"/>
</dbReference>
<proteinExistence type="inferred from homology"/>
<keyword evidence="3" id="KW-0677">Repeat</keyword>
<evidence type="ECO:0000256" key="2">
    <source>
        <dbReference type="ARBA" id="ARBA00019992"/>
    </source>
</evidence>
<keyword evidence="6" id="KW-1185">Reference proteome</keyword>
<dbReference type="Gene3D" id="1.25.40.10">
    <property type="entry name" value="Tetratricopeptide repeat domain"/>
    <property type="match status" value="1"/>
</dbReference>
<dbReference type="PANTHER" id="PTHR16263:SF4">
    <property type="entry name" value="TETRATRICOPEPTIDE REPEAT PROTEIN 38"/>
    <property type="match status" value="1"/>
</dbReference>